<protein>
    <submittedName>
        <fullName evidence="2">Uncharacterized protein</fullName>
    </submittedName>
</protein>
<evidence type="ECO:0000313" key="3">
    <source>
        <dbReference type="Proteomes" id="UP000283090"/>
    </source>
</evidence>
<evidence type="ECO:0000256" key="1">
    <source>
        <dbReference type="SAM" id="MobiDB-lite"/>
    </source>
</evidence>
<dbReference type="RefSeq" id="XP_067490239.1">
    <property type="nucleotide sequence ID" value="XM_067635851.1"/>
</dbReference>
<reference evidence="2 3" key="1">
    <citation type="submission" date="2019-01" db="EMBL/GenBank/DDBJ databases">
        <title>Intercellular communication is required for trap formation in the nematode-trapping fungus Duddingtonia flagrans.</title>
        <authorList>
            <person name="Youssar L."/>
            <person name="Wernet V."/>
            <person name="Hensel N."/>
            <person name="Hildebrandt H.-G."/>
            <person name="Fischer R."/>
        </authorList>
    </citation>
    <scope>NUCLEOTIDE SEQUENCE [LARGE SCALE GENOMIC DNA]</scope>
    <source>
        <strain evidence="2 3">CBS H-5679</strain>
    </source>
</reference>
<accession>A0A437A0Z5</accession>
<feature type="compositionally biased region" description="Low complexity" evidence="1">
    <location>
        <begin position="7"/>
        <end position="23"/>
    </location>
</feature>
<feature type="region of interest" description="Disordered" evidence="1">
    <location>
        <begin position="1"/>
        <end position="43"/>
    </location>
</feature>
<keyword evidence="3" id="KW-1185">Reference proteome</keyword>
<dbReference type="VEuPathDB" id="FungiDB:DFL_006425"/>
<dbReference type="GeneID" id="93588736"/>
<sequence>MVRSGDSFFPSSSFLSPSLSPSLHQSTVSTKLQPASQPASSQPVASSVHVFPPVNCLFLLSTTRQKGFLPSSSSDPSSLPLLSSPAPTPPSSSLFSRYFPFFSLPETILLYASLYQFPSRKTPNKV</sequence>
<name>A0A437A0Z5_ARTFL</name>
<feature type="compositionally biased region" description="Low complexity" evidence="1">
    <location>
        <begin position="33"/>
        <end position="43"/>
    </location>
</feature>
<feature type="region of interest" description="Disordered" evidence="1">
    <location>
        <begin position="66"/>
        <end position="91"/>
    </location>
</feature>
<comment type="caution">
    <text evidence="2">The sequence shown here is derived from an EMBL/GenBank/DDBJ whole genome shotgun (WGS) entry which is preliminary data.</text>
</comment>
<dbReference type="Proteomes" id="UP000283090">
    <property type="component" value="Unassembled WGS sequence"/>
</dbReference>
<proteinExistence type="predicted"/>
<gene>
    <name evidence="2" type="ORF">DFL_006425</name>
</gene>
<evidence type="ECO:0000313" key="2">
    <source>
        <dbReference type="EMBL" id="RVD84695.1"/>
    </source>
</evidence>
<dbReference type="AlphaFoldDB" id="A0A437A0Z5"/>
<feature type="compositionally biased region" description="Low complexity" evidence="1">
    <location>
        <begin position="69"/>
        <end position="91"/>
    </location>
</feature>
<organism evidence="2 3">
    <name type="scientific">Arthrobotrys flagrans</name>
    <name type="common">Nematode-trapping fungus</name>
    <name type="synonym">Trichothecium flagrans</name>
    <dbReference type="NCBI Taxonomy" id="97331"/>
    <lineage>
        <taxon>Eukaryota</taxon>
        <taxon>Fungi</taxon>
        <taxon>Dikarya</taxon>
        <taxon>Ascomycota</taxon>
        <taxon>Pezizomycotina</taxon>
        <taxon>Orbiliomycetes</taxon>
        <taxon>Orbiliales</taxon>
        <taxon>Orbiliaceae</taxon>
        <taxon>Arthrobotrys</taxon>
    </lineage>
</organism>
<dbReference type="EMBL" id="SAEB01000007">
    <property type="protein sequence ID" value="RVD84695.1"/>
    <property type="molecule type" value="Genomic_DNA"/>
</dbReference>